<dbReference type="EMBL" id="UZAF01017238">
    <property type="protein sequence ID" value="VDO39507.1"/>
    <property type="molecule type" value="Genomic_DNA"/>
</dbReference>
<evidence type="ECO:0000313" key="3">
    <source>
        <dbReference type="WBParaSite" id="HPLM_0001021801-mRNA-1"/>
    </source>
</evidence>
<organism evidence="3">
    <name type="scientific">Haemonchus placei</name>
    <name type="common">Barber's pole worm</name>
    <dbReference type="NCBI Taxonomy" id="6290"/>
    <lineage>
        <taxon>Eukaryota</taxon>
        <taxon>Metazoa</taxon>
        <taxon>Ecdysozoa</taxon>
        <taxon>Nematoda</taxon>
        <taxon>Chromadorea</taxon>
        <taxon>Rhabditida</taxon>
        <taxon>Rhabditina</taxon>
        <taxon>Rhabditomorpha</taxon>
        <taxon>Strongyloidea</taxon>
        <taxon>Trichostrongylidae</taxon>
        <taxon>Haemonchus</taxon>
    </lineage>
</organism>
<dbReference type="Proteomes" id="UP000268014">
    <property type="component" value="Unassembled WGS sequence"/>
</dbReference>
<keyword evidence="2" id="KW-1185">Reference proteome</keyword>
<protein>
    <submittedName>
        <fullName evidence="1 3">Uncharacterized protein</fullName>
    </submittedName>
</protein>
<evidence type="ECO:0000313" key="2">
    <source>
        <dbReference type="Proteomes" id="UP000268014"/>
    </source>
</evidence>
<reference evidence="3" key="1">
    <citation type="submission" date="2017-02" db="UniProtKB">
        <authorList>
            <consortium name="WormBaseParasite"/>
        </authorList>
    </citation>
    <scope>IDENTIFICATION</scope>
</reference>
<dbReference type="WBParaSite" id="HPLM_0001021801-mRNA-1">
    <property type="protein sequence ID" value="HPLM_0001021801-mRNA-1"/>
    <property type="gene ID" value="HPLM_0001021801"/>
</dbReference>
<evidence type="ECO:0000313" key="1">
    <source>
        <dbReference type="EMBL" id="VDO39507.1"/>
    </source>
</evidence>
<gene>
    <name evidence="1" type="ORF">HPLM_LOCUS10210</name>
</gene>
<reference evidence="1 2" key="2">
    <citation type="submission" date="2018-11" db="EMBL/GenBank/DDBJ databases">
        <authorList>
            <consortium name="Pathogen Informatics"/>
        </authorList>
    </citation>
    <scope>NUCLEOTIDE SEQUENCE [LARGE SCALE GENOMIC DNA]</scope>
    <source>
        <strain evidence="1 2">MHpl1</strain>
    </source>
</reference>
<proteinExistence type="predicted"/>
<sequence>MLSASPSPEEYRPETGTPAECRISFFWDKTNGKGTRQHNAPMLPLLVVVLIGQIRKRLVVTSSTGT</sequence>
<accession>A0A0N4WH72</accession>
<name>A0A0N4WH72_HAEPC</name>
<dbReference type="AlphaFoldDB" id="A0A0N4WH72"/>